<evidence type="ECO:0000313" key="2">
    <source>
        <dbReference type="EMBL" id="KAL3695765.1"/>
    </source>
</evidence>
<feature type="region of interest" description="Disordered" evidence="1">
    <location>
        <begin position="454"/>
        <end position="511"/>
    </location>
</feature>
<organism evidence="2 3">
    <name type="scientific">Riccia sorocarpa</name>
    <dbReference type="NCBI Taxonomy" id="122646"/>
    <lineage>
        <taxon>Eukaryota</taxon>
        <taxon>Viridiplantae</taxon>
        <taxon>Streptophyta</taxon>
        <taxon>Embryophyta</taxon>
        <taxon>Marchantiophyta</taxon>
        <taxon>Marchantiopsida</taxon>
        <taxon>Marchantiidae</taxon>
        <taxon>Marchantiales</taxon>
        <taxon>Ricciaceae</taxon>
        <taxon>Riccia</taxon>
    </lineage>
</organism>
<gene>
    <name evidence="2" type="ORF">R1sor_009841</name>
</gene>
<sequence length="511" mass="56694">MGFGNWELGIGNWELVRIVGRIVIGPAQSRYTPPAPRRAEPGASRPCAGPIPAHRGPARGRSRLIAALRKAAISFAALCRAARPSPAPCGPAQGRENSRGSEPVAPEPTVEVEVTRPKRNVKKPIATADLPETSQRRGKKRVQEVSPGSPPKRRKPAVQPPPKPAPSKARPKMKAPKRVNRERAESVEAVAVEAVEKERSSEGPWLIRRYYKRRLGLSGVITRQYVPPNVPLCKEWLLSFNGGREGDCSATVQGQRIVLTEEMFRDAFFIPEELNPGASSHPFPKSVMRSALEDWFSCYDEKAKRYLAEDCVHEEWRPVFQCLQSFLLAKRRPRSISGPIIHFVKSVLEPVIDEEDGEEDTREIAHPKLLDLAGYQFKCVRDEMMQVKKHLEQSDNTSPTVRWVLTHLLIHLGIYKIFAALHRAADVLAAPHGAARRLAAPSRASRRAAALRLGRNRAQGRPWSSRPCAGPQAPSAVRALRGPEAATRRLQPQLARRLASRQPPSGPVRGR</sequence>
<reference evidence="2 3" key="1">
    <citation type="submission" date="2024-09" db="EMBL/GenBank/DDBJ databases">
        <title>Chromosome-scale assembly of Riccia sorocarpa.</title>
        <authorList>
            <person name="Paukszto L."/>
        </authorList>
    </citation>
    <scope>NUCLEOTIDE SEQUENCE [LARGE SCALE GENOMIC DNA]</scope>
    <source>
        <strain evidence="2">LP-2024</strain>
        <tissue evidence="2">Aerial parts of the thallus</tissue>
    </source>
</reference>
<feature type="region of interest" description="Disordered" evidence="1">
    <location>
        <begin position="83"/>
        <end position="183"/>
    </location>
</feature>
<keyword evidence="3" id="KW-1185">Reference proteome</keyword>
<name>A0ABD3I090_9MARC</name>
<evidence type="ECO:0000256" key="1">
    <source>
        <dbReference type="SAM" id="MobiDB-lite"/>
    </source>
</evidence>
<protein>
    <submittedName>
        <fullName evidence="2">Uncharacterized protein</fullName>
    </submittedName>
</protein>
<proteinExistence type="predicted"/>
<dbReference type="EMBL" id="JBJQOH010000002">
    <property type="protein sequence ID" value="KAL3695765.1"/>
    <property type="molecule type" value="Genomic_DNA"/>
</dbReference>
<feature type="compositionally biased region" description="Low complexity" evidence="1">
    <location>
        <begin position="488"/>
        <end position="502"/>
    </location>
</feature>
<dbReference type="AlphaFoldDB" id="A0ABD3I090"/>
<feature type="region of interest" description="Disordered" evidence="1">
    <location>
        <begin position="29"/>
        <end position="58"/>
    </location>
</feature>
<evidence type="ECO:0000313" key="3">
    <source>
        <dbReference type="Proteomes" id="UP001633002"/>
    </source>
</evidence>
<dbReference type="Proteomes" id="UP001633002">
    <property type="component" value="Unassembled WGS sequence"/>
</dbReference>
<accession>A0ABD3I090</accession>
<feature type="compositionally biased region" description="Basic residues" evidence="1">
    <location>
        <begin position="169"/>
        <end position="178"/>
    </location>
</feature>
<feature type="compositionally biased region" description="Low complexity" evidence="1">
    <location>
        <begin position="102"/>
        <end position="112"/>
    </location>
</feature>
<comment type="caution">
    <text evidence="2">The sequence shown here is derived from an EMBL/GenBank/DDBJ whole genome shotgun (WGS) entry which is preliminary data.</text>
</comment>